<comment type="caution">
    <text evidence="1">The sequence shown here is derived from an EMBL/GenBank/DDBJ whole genome shotgun (WGS) entry which is preliminary data.</text>
</comment>
<sequence length="59" mass="6924">MASEGLSDTRLSEITGIPLSTLNEWKKEKDRKFIYRIYKILKTSSESEIAKFFKPKKNQ</sequence>
<accession>A0ABW9N4S7</accession>
<evidence type="ECO:0008006" key="3">
    <source>
        <dbReference type="Google" id="ProtNLM"/>
    </source>
</evidence>
<evidence type="ECO:0000313" key="1">
    <source>
        <dbReference type="EMBL" id="MPB99282.1"/>
    </source>
</evidence>
<gene>
    <name evidence="1" type="ORF">A0Z09_004340</name>
</gene>
<dbReference type="EMBL" id="AACKMW020000033">
    <property type="protein sequence ID" value="MPB99282.1"/>
    <property type="molecule type" value="Genomic_DNA"/>
</dbReference>
<keyword evidence="2" id="KW-1185">Reference proteome</keyword>
<organism evidence="1 2">
    <name type="scientific">Campylobacter subantarcticus</name>
    <dbReference type="NCBI Taxonomy" id="497724"/>
    <lineage>
        <taxon>Bacteria</taxon>
        <taxon>Pseudomonadati</taxon>
        <taxon>Campylobacterota</taxon>
        <taxon>Epsilonproteobacteria</taxon>
        <taxon>Campylobacterales</taxon>
        <taxon>Campylobacteraceae</taxon>
        <taxon>Campylobacter</taxon>
    </lineage>
</organism>
<proteinExistence type="predicted"/>
<reference evidence="1" key="1">
    <citation type="submission" date="2019-08" db="EMBL/GenBank/DDBJ databases">
        <title>Rapid identification of Enteric Bacteria from Whole Genome Sequences (WGS) using Average Nucleotide Identity (ANI).</title>
        <authorList>
            <person name="Lane C."/>
        </authorList>
    </citation>
    <scope>NUCLEOTIDE SEQUENCE [LARGE SCALE GENOMIC DNA]</scope>
    <source>
        <strain evidence="1">2010D-8461</strain>
    </source>
</reference>
<evidence type="ECO:0000313" key="2">
    <source>
        <dbReference type="Proteomes" id="UP000364097"/>
    </source>
</evidence>
<name>A0ABW9N4S7_9BACT</name>
<dbReference type="RefSeq" id="WP_052243661.1">
    <property type="nucleotide sequence ID" value="NZ_AACKMW020000033.1"/>
</dbReference>
<protein>
    <recommendedName>
        <fullName evidence="3">Transcriptional regulator</fullName>
    </recommendedName>
</protein>
<dbReference type="Proteomes" id="UP000364097">
    <property type="component" value="Unassembled WGS sequence"/>
</dbReference>